<dbReference type="Proteomes" id="UP000034175">
    <property type="component" value="Unassembled WGS sequence"/>
</dbReference>
<evidence type="ECO:0000313" key="1">
    <source>
        <dbReference type="EMBL" id="KKU26065.1"/>
    </source>
</evidence>
<protein>
    <submittedName>
        <fullName evidence="1">Putative transcriptional regulator</fullName>
    </submittedName>
</protein>
<comment type="caution">
    <text evidence="1">The sequence shown here is derived from an EMBL/GenBank/DDBJ whole genome shotgun (WGS) entry which is preliminary data.</text>
</comment>
<accession>A0A0G1RYM8</accession>
<gene>
    <name evidence="1" type="ORF">UX39_C0013G0012</name>
</gene>
<reference evidence="1 2" key="1">
    <citation type="journal article" date="2015" name="Nature">
        <title>rRNA introns, odd ribosomes, and small enigmatic genomes across a large radiation of phyla.</title>
        <authorList>
            <person name="Brown C.T."/>
            <person name="Hug L.A."/>
            <person name="Thomas B.C."/>
            <person name="Sharon I."/>
            <person name="Castelle C.J."/>
            <person name="Singh A."/>
            <person name="Wilkins M.J."/>
            <person name="Williams K.H."/>
            <person name="Banfield J.F."/>
        </authorList>
    </citation>
    <scope>NUCLEOTIDE SEQUENCE [LARGE SCALE GENOMIC DNA]</scope>
</reference>
<dbReference type="AlphaFoldDB" id="A0A0G1RYM8"/>
<organism evidence="1 2">
    <name type="scientific">Candidatus Magasanikbacteria bacterium GW2011_GWA2_46_17</name>
    <dbReference type="NCBI Taxonomy" id="1619042"/>
    <lineage>
        <taxon>Bacteria</taxon>
        <taxon>Candidatus Magasanikiibacteriota</taxon>
    </lineage>
</organism>
<dbReference type="EMBL" id="LCMA01000013">
    <property type="protein sequence ID" value="KKU26065.1"/>
    <property type="molecule type" value="Genomic_DNA"/>
</dbReference>
<sequence>MHLFFQYPDRSFYVRELARLISTQLNAVRREISNLEQLDLIQPAEPKQKPYKYGDANPGTSRSKYYCLNTGSLLCFEMKSLLLKAEVLEQSELIEEIKRKAGDLSLLLLTGIFSGDKSVDTDMLIVGNLKPVSIAKLIGEFEAKSGKTIRYTLMDDKEFSERREIGDKFLYSLFEGKHVTVIDNYGIN</sequence>
<evidence type="ECO:0000313" key="2">
    <source>
        <dbReference type="Proteomes" id="UP000034175"/>
    </source>
</evidence>
<name>A0A0G1RYM8_9BACT</name>
<proteinExistence type="predicted"/>